<dbReference type="EMBL" id="JAAMAY010000046">
    <property type="protein sequence ID" value="NTC32246.1"/>
    <property type="molecule type" value="Genomic_DNA"/>
</dbReference>
<evidence type="ECO:0000313" key="2">
    <source>
        <dbReference type="Proteomes" id="UP000702952"/>
    </source>
</evidence>
<dbReference type="AlphaFoldDB" id="A0AA44JC04"/>
<evidence type="ECO:0000313" key="1">
    <source>
        <dbReference type="EMBL" id="NTC32246.1"/>
    </source>
</evidence>
<protein>
    <submittedName>
        <fullName evidence="1">Uncharacterized protein</fullName>
    </submittedName>
</protein>
<organism evidence="1 2">
    <name type="scientific">Agrobacterium tumefaciens</name>
    <dbReference type="NCBI Taxonomy" id="358"/>
    <lineage>
        <taxon>Bacteria</taxon>
        <taxon>Pseudomonadati</taxon>
        <taxon>Pseudomonadota</taxon>
        <taxon>Alphaproteobacteria</taxon>
        <taxon>Hyphomicrobiales</taxon>
        <taxon>Rhizobiaceae</taxon>
        <taxon>Rhizobium/Agrobacterium group</taxon>
        <taxon>Agrobacterium</taxon>
        <taxon>Agrobacterium tumefaciens complex</taxon>
    </lineage>
</organism>
<reference evidence="1" key="1">
    <citation type="journal article" date="2020" name="Science">
        <title>Unexpected conservation and global transmission of agrobacterial virulence plasmids.</title>
        <authorList>
            <person name="Weisberg A.J."/>
            <person name="Davis E.W. 2nd"/>
            <person name="Tabima J."/>
            <person name="Belcher M.S."/>
            <person name="Miller M."/>
            <person name="Kuo C.H."/>
            <person name="Loper J.E."/>
            <person name="Grunwald N.J."/>
            <person name="Putnam M.L."/>
            <person name="Chang J.H."/>
        </authorList>
    </citation>
    <scope>NUCLEOTIDE SEQUENCE</scope>
    <source>
        <strain evidence="1">17-1853-1a</strain>
    </source>
</reference>
<dbReference type="RefSeq" id="WP_141682332.1">
    <property type="nucleotide sequence ID" value="NZ_CP123839.1"/>
</dbReference>
<comment type="caution">
    <text evidence="1">The sequence shown here is derived from an EMBL/GenBank/DDBJ whole genome shotgun (WGS) entry which is preliminary data.</text>
</comment>
<name>A0AA44JC04_AGRTU</name>
<proteinExistence type="predicted"/>
<dbReference type="Proteomes" id="UP000702952">
    <property type="component" value="Unassembled WGS sequence"/>
</dbReference>
<sequence length="75" mass="8087">MNDAHQKVLFSRARPACVLSTSMQGLGSFMNIAHDGMPSPRSNLATISDLSFERRCCITPQSSPPAARHGNDNGE</sequence>
<gene>
    <name evidence="1" type="ORF">G6M46_29320</name>
</gene>
<accession>A0AA44JC04</accession>